<comment type="catalytic activity">
    <reaction evidence="11 12">
        <text>phosphoenolpyruvate + UDP-N-acetyl-alpha-D-glucosamine = UDP-N-acetyl-3-O-(1-carboxyvinyl)-alpha-D-glucosamine + phosphate</text>
        <dbReference type="Rhea" id="RHEA:18681"/>
        <dbReference type="ChEBI" id="CHEBI:43474"/>
        <dbReference type="ChEBI" id="CHEBI:57705"/>
        <dbReference type="ChEBI" id="CHEBI:58702"/>
        <dbReference type="ChEBI" id="CHEBI:68483"/>
        <dbReference type="EC" id="2.5.1.7"/>
    </reaction>
</comment>
<dbReference type="CDD" id="cd01555">
    <property type="entry name" value="UdpNAET"/>
    <property type="match status" value="1"/>
</dbReference>
<evidence type="ECO:0000259" key="13">
    <source>
        <dbReference type="Pfam" id="PF00275"/>
    </source>
</evidence>
<proteinExistence type="inferred from homology"/>
<dbReference type="InterPro" id="IPR001986">
    <property type="entry name" value="Enolpyruvate_Tfrase_dom"/>
</dbReference>
<dbReference type="FunFam" id="3.65.10.10:FF:000001">
    <property type="entry name" value="UDP-N-acetylglucosamine 1-carboxyvinyltransferase"/>
    <property type="match status" value="1"/>
</dbReference>
<feature type="binding site" evidence="12">
    <location>
        <begin position="122"/>
        <end position="126"/>
    </location>
    <ligand>
        <name>UDP-N-acetyl-alpha-D-glucosamine</name>
        <dbReference type="ChEBI" id="CHEBI:57705"/>
    </ligand>
</feature>
<dbReference type="SUPFAM" id="SSF55205">
    <property type="entry name" value="EPT/RTPC-like"/>
    <property type="match status" value="1"/>
</dbReference>
<evidence type="ECO:0000256" key="4">
    <source>
        <dbReference type="ARBA" id="ARBA00022618"/>
    </source>
</evidence>
<accession>A0A1I2VLG0</accession>
<keyword evidence="15" id="KW-1185">Reference proteome</keyword>
<keyword evidence="9 12" id="KW-0961">Cell wall biogenesis/degradation</keyword>
<dbReference type="HAMAP" id="MF_00111">
    <property type="entry name" value="MurA"/>
    <property type="match status" value="1"/>
</dbReference>
<dbReference type="GO" id="GO:0005737">
    <property type="term" value="C:cytoplasm"/>
    <property type="evidence" value="ECO:0007669"/>
    <property type="project" value="UniProtKB-SubCell"/>
</dbReference>
<evidence type="ECO:0000256" key="2">
    <source>
        <dbReference type="ARBA" id="ARBA00004752"/>
    </source>
</evidence>
<dbReference type="NCBIfam" id="TIGR01072">
    <property type="entry name" value="murA"/>
    <property type="match status" value="1"/>
</dbReference>
<keyword evidence="4 12" id="KW-0132">Cell division</keyword>
<evidence type="ECO:0000256" key="10">
    <source>
        <dbReference type="ARBA" id="ARBA00038367"/>
    </source>
</evidence>
<feature type="binding site" evidence="12">
    <location>
        <position position="307"/>
    </location>
    <ligand>
        <name>UDP-N-acetyl-alpha-D-glucosamine</name>
        <dbReference type="ChEBI" id="CHEBI:57705"/>
    </ligand>
</feature>
<organism evidence="14 15">
    <name type="scientific">Desulfotruncus arcticus DSM 17038</name>
    <dbReference type="NCBI Taxonomy" id="1121424"/>
    <lineage>
        <taxon>Bacteria</taxon>
        <taxon>Bacillati</taxon>
        <taxon>Bacillota</taxon>
        <taxon>Clostridia</taxon>
        <taxon>Eubacteriales</taxon>
        <taxon>Desulfallaceae</taxon>
        <taxon>Desulfotruncus</taxon>
    </lineage>
</organism>
<evidence type="ECO:0000256" key="8">
    <source>
        <dbReference type="ARBA" id="ARBA00023306"/>
    </source>
</evidence>
<dbReference type="InterPro" id="IPR050068">
    <property type="entry name" value="MurA_subfamily"/>
</dbReference>
<evidence type="ECO:0000256" key="12">
    <source>
        <dbReference type="HAMAP-Rule" id="MF_00111"/>
    </source>
</evidence>
<feature type="binding site" evidence="12">
    <location>
        <position position="93"/>
    </location>
    <ligand>
        <name>UDP-N-acetyl-alpha-D-glucosamine</name>
        <dbReference type="ChEBI" id="CHEBI:57705"/>
    </ligand>
</feature>
<dbReference type="AlphaFoldDB" id="A0A1I2VLG0"/>
<evidence type="ECO:0000256" key="11">
    <source>
        <dbReference type="ARBA" id="ARBA00047527"/>
    </source>
</evidence>
<dbReference type="GO" id="GO:0051301">
    <property type="term" value="P:cell division"/>
    <property type="evidence" value="ECO:0007669"/>
    <property type="project" value="UniProtKB-KW"/>
</dbReference>
<evidence type="ECO:0000256" key="5">
    <source>
        <dbReference type="ARBA" id="ARBA00022679"/>
    </source>
</evidence>
<keyword evidence="12" id="KW-0670">Pyruvate</keyword>
<evidence type="ECO:0000313" key="14">
    <source>
        <dbReference type="EMBL" id="SFG88326.1"/>
    </source>
</evidence>
<dbReference type="InterPro" id="IPR005750">
    <property type="entry name" value="UDP_GlcNAc_COvinyl_MurA"/>
</dbReference>
<dbReference type="InterPro" id="IPR036968">
    <property type="entry name" value="Enolpyruvate_Tfrase_sf"/>
</dbReference>
<gene>
    <name evidence="12" type="primary">murA</name>
    <name evidence="14" type="ORF">SAMN05660649_03004</name>
</gene>
<comment type="caution">
    <text evidence="12">Lacks conserved residue(s) required for the propagation of feature annotation.</text>
</comment>
<feature type="active site" description="Proton donor" evidence="12">
    <location>
        <position position="117"/>
    </location>
</feature>
<evidence type="ECO:0000256" key="7">
    <source>
        <dbReference type="ARBA" id="ARBA00022984"/>
    </source>
</evidence>
<dbReference type="EC" id="2.5.1.7" evidence="12"/>
<evidence type="ECO:0000313" key="15">
    <source>
        <dbReference type="Proteomes" id="UP000199337"/>
    </source>
</evidence>
<keyword evidence="5 12" id="KW-0808">Transferase</keyword>
<dbReference type="PANTHER" id="PTHR43783">
    <property type="entry name" value="UDP-N-ACETYLGLUCOSAMINE 1-CARBOXYVINYLTRANSFERASE"/>
    <property type="match status" value="1"/>
</dbReference>
<dbReference type="Gene3D" id="3.65.10.10">
    <property type="entry name" value="Enolpyruvate transferase domain"/>
    <property type="match status" value="2"/>
</dbReference>
<evidence type="ECO:0000256" key="6">
    <source>
        <dbReference type="ARBA" id="ARBA00022960"/>
    </source>
</evidence>
<comment type="similarity">
    <text evidence="10 12">Belongs to the EPSP synthase family. MurA subfamily.</text>
</comment>
<feature type="binding site" evidence="12">
    <location>
        <position position="329"/>
    </location>
    <ligand>
        <name>UDP-N-acetyl-alpha-D-glucosamine</name>
        <dbReference type="ChEBI" id="CHEBI:57705"/>
    </ligand>
</feature>
<dbReference type="Proteomes" id="UP000199337">
    <property type="component" value="Unassembled WGS sequence"/>
</dbReference>
<dbReference type="STRING" id="341036.SAMN05660649_03004"/>
<comment type="pathway">
    <text evidence="2 12">Cell wall biogenesis; peptidoglycan biosynthesis.</text>
</comment>
<keyword evidence="6 12" id="KW-0133">Cell shape</keyword>
<keyword evidence="8 12" id="KW-0131">Cell cycle</keyword>
<dbReference type="OrthoDB" id="9803760at2"/>
<feature type="domain" description="Enolpyruvate transferase" evidence="13">
    <location>
        <begin position="7"/>
        <end position="408"/>
    </location>
</feature>
<dbReference type="RefSeq" id="WP_092472193.1">
    <property type="nucleotide sequence ID" value="NZ_FOOX01000011.1"/>
</dbReference>
<evidence type="ECO:0000256" key="3">
    <source>
        <dbReference type="ARBA" id="ARBA00022490"/>
    </source>
</evidence>
<evidence type="ECO:0000256" key="9">
    <source>
        <dbReference type="ARBA" id="ARBA00023316"/>
    </source>
</evidence>
<sequence length="418" mass="44739">MEKLVIYGGKPLNGRIRISGAKNAALAILCASIMAGEEVLLENIPDISDVRVMVDIIRFIGAEAAWVDDSSLRIISPVKIVADPPCELVKKLRASNLLLGPLLARFGYARVSLPGGCNIGVRPMDLHFKGLSFLGADISFDGGFALGKTNGRLKGARVYLDFPSVGATENIMMAACLAEGQTVLENVAKEPEIVDLANFLNCLGAKVRGAGTDIIKIEGVKELGGCVRYAVIPDRIEAGTLMVAAAATRGHLVLENIIPPHVEPICAKLREAGIYVAEEGDNLVVKGNGQLHPVDIKTLPYPGFPTDMQSQMMAFLSIVGGTSVIIENIFENRFQIADELKRMGARIKVEGRMAVIEGVKGLQGTNVRATDLRAGASLVIAGLIAQGKTVISNACFIDRGYDRLEEKLTRLGIRVERA</sequence>
<dbReference type="Pfam" id="PF00275">
    <property type="entry name" value="EPSP_synthase"/>
    <property type="match status" value="1"/>
</dbReference>
<keyword evidence="3 12" id="KW-0963">Cytoplasm</keyword>
<feature type="binding site" evidence="12">
    <location>
        <begin position="22"/>
        <end position="23"/>
    </location>
    <ligand>
        <name>phosphoenolpyruvate</name>
        <dbReference type="ChEBI" id="CHEBI:58702"/>
    </ligand>
</feature>
<dbReference type="GO" id="GO:0008760">
    <property type="term" value="F:UDP-N-acetylglucosamine 1-carboxyvinyltransferase activity"/>
    <property type="evidence" value="ECO:0007669"/>
    <property type="project" value="UniProtKB-UniRule"/>
</dbReference>
<dbReference type="GO" id="GO:0019277">
    <property type="term" value="P:UDP-N-acetylgalactosamine biosynthetic process"/>
    <property type="evidence" value="ECO:0007669"/>
    <property type="project" value="InterPro"/>
</dbReference>
<comment type="subcellular location">
    <subcellularLocation>
        <location evidence="1 12">Cytoplasm</location>
    </subcellularLocation>
</comment>
<name>A0A1I2VLG0_9FIRM</name>
<reference evidence="15" key="1">
    <citation type="submission" date="2016-10" db="EMBL/GenBank/DDBJ databases">
        <authorList>
            <person name="Varghese N."/>
            <person name="Submissions S."/>
        </authorList>
    </citation>
    <scope>NUCLEOTIDE SEQUENCE [LARGE SCALE GENOMIC DNA]</scope>
    <source>
        <strain evidence="15">DSM 17038</strain>
    </source>
</reference>
<dbReference type="EMBL" id="FOOX01000011">
    <property type="protein sequence ID" value="SFG88326.1"/>
    <property type="molecule type" value="Genomic_DNA"/>
</dbReference>
<dbReference type="UniPathway" id="UPA00219"/>
<comment type="function">
    <text evidence="12">Cell wall formation. Adds enolpyruvyl to UDP-N-acetylglucosamine.</text>
</comment>
<dbReference type="PANTHER" id="PTHR43783:SF1">
    <property type="entry name" value="UDP-N-ACETYLGLUCOSAMINE 1-CARBOXYVINYLTRANSFERASE"/>
    <property type="match status" value="1"/>
</dbReference>
<dbReference type="InterPro" id="IPR013792">
    <property type="entry name" value="RNA3'P_cycl/enolpyr_Trfase_a/b"/>
</dbReference>
<protein>
    <recommendedName>
        <fullName evidence="12">UDP-N-acetylglucosamine 1-carboxyvinyltransferase</fullName>
        <ecNumber evidence="12">2.5.1.7</ecNumber>
    </recommendedName>
    <alternativeName>
        <fullName evidence="12">Enoylpyruvate transferase</fullName>
    </alternativeName>
    <alternativeName>
        <fullName evidence="12">UDP-N-acetylglucosamine enolpyruvyl transferase</fullName>
        <shortName evidence="12">EPT</shortName>
    </alternativeName>
</protein>
<evidence type="ECO:0000256" key="1">
    <source>
        <dbReference type="ARBA" id="ARBA00004496"/>
    </source>
</evidence>
<dbReference type="GO" id="GO:0008360">
    <property type="term" value="P:regulation of cell shape"/>
    <property type="evidence" value="ECO:0007669"/>
    <property type="project" value="UniProtKB-KW"/>
</dbReference>
<dbReference type="GO" id="GO:0071555">
    <property type="term" value="P:cell wall organization"/>
    <property type="evidence" value="ECO:0007669"/>
    <property type="project" value="UniProtKB-KW"/>
</dbReference>
<dbReference type="NCBIfam" id="NF006873">
    <property type="entry name" value="PRK09369.1"/>
    <property type="match status" value="1"/>
</dbReference>
<feature type="modified residue" description="2-(S-cysteinyl)pyruvic acid O-phosphothioketal" evidence="12">
    <location>
        <position position="117"/>
    </location>
</feature>
<keyword evidence="7 12" id="KW-0573">Peptidoglycan synthesis</keyword>
<dbReference type="GO" id="GO:0009252">
    <property type="term" value="P:peptidoglycan biosynthetic process"/>
    <property type="evidence" value="ECO:0007669"/>
    <property type="project" value="UniProtKB-UniRule"/>
</dbReference>